<dbReference type="PROSITE" id="PS00028">
    <property type="entry name" value="ZINC_FINGER_C2H2_1"/>
    <property type="match status" value="1"/>
</dbReference>
<feature type="compositionally biased region" description="Polar residues" evidence="2">
    <location>
        <begin position="17"/>
        <end position="36"/>
    </location>
</feature>
<proteinExistence type="predicted"/>
<organism evidence="4 5">
    <name type="scientific">Cuscuta epithymum</name>
    <dbReference type="NCBI Taxonomy" id="186058"/>
    <lineage>
        <taxon>Eukaryota</taxon>
        <taxon>Viridiplantae</taxon>
        <taxon>Streptophyta</taxon>
        <taxon>Embryophyta</taxon>
        <taxon>Tracheophyta</taxon>
        <taxon>Spermatophyta</taxon>
        <taxon>Magnoliopsida</taxon>
        <taxon>eudicotyledons</taxon>
        <taxon>Gunneridae</taxon>
        <taxon>Pentapetalae</taxon>
        <taxon>asterids</taxon>
        <taxon>lamiids</taxon>
        <taxon>Solanales</taxon>
        <taxon>Convolvulaceae</taxon>
        <taxon>Cuscuteae</taxon>
        <taxon>Cuscuta</taxon>
        <taxon>Cuscuta subgen. Cuscuta</taxon>
    </lineage>
</organism>
<dbReference type="PROSITE" id="PS50157">
    <property type="entry name" value="ZINC_FINGER_C2H2_2"/>
    <property type="match status" value="1"/>
</dbReference>
<dbReference type="Gene3D" id="3.30.160.60">
    <property type="entry name" value="Classic Zinc Finger"/>
    <property type="match status" value="1"/>
</dbReference>
<feature type="region of interest" description="Disordered" evidence="2">
    <location>
        <begin position="1"/>
        <end position="36"/>
    </location>
</feature>
<name>A0AAV0GFM1_9ASTE</name>
<keyword evidence="5" id="KW-1185">Reference proteome</keyword>
<gene>
    <name evidence="4" type="ORF">CEPIT_LOCUS42998</name>
</gene>
<evidence type="ECO:0000313" key="4">
    <source>
        <dbReference type="EMBL" id="CAH9146447.1"/>
    </source>
</evidence>
<evidence type="ECO:0000256" key="2">
    <source>
        <dbReference type="SAM" id="MobiDB-lite"/>
    </source>
</evidence>
<keyword evidence="1" id="KW-0479">Metal-binding</keyword>
<dbReference type="GO" id="GO:0008270">
    <property type="term" value="F:zinc ion binding"/>
    <property type="evidence" value="ECO:0007669"/>
    <property type="project" value="UniProtKB-KW"/>
</dbReference>
<comment type="caution">
    <text evidence="4">The sequence shown here is derived from an EMBL/GenBank/DDBJ whole genome shotgun (WGS) entry which is preliminary data.</text>
</comment>
<sequence length="238" mass="25504">MNRPNLNLQCEDDLDSEVSSNQVASSNISNDSNMTNSSSCLTSQLALDLTLGSNNATSYGGESLKSSGGGGEVVVPHPQTGQLSRVFSCHFCRRKFYSSQALGGHQNAHKRERTLAKKAMRMGMLSDRYAAALALQGPAFRSLGVEAHGSVLHPSCLPRHQQPGSSPFHGGVRVGGARFDQQAYFGVPLLVEDDDGETMFWPGSFRRVDGGNPAAGHISNVSFVKRNPSTTPDLNLKL</sequence>
<protein>
    <recommendedName>
        <fullName evidence="3">C2H2-type domain-containing protein</fullName>
    </recommendedName>
</protein>
<accession>A0AAV0GFM1</accession>
<reference evidence="4" key="1">
    <citation type="submission" date="2022-07" db="EMBL/GenBank/DDBJ databases">
        <authorList>
            <person name="Macas J."/>
            <person name="Novak P."/>
            <person name="Neumann P."/>
        </authorList>
    </citation>
    <scope>NUCLEOTIDE SEQUENCE</scope>
</reference>
<dbReference type="AlphaFoldDB" id="A0AAV0GFM1"/>
<dbReference type="Proteomes" id="UP001152523">
    <property type="component" value="Unassembled WGS sequence"/>
</dbReference>
<keyword evidence="1" id="KW-0863">Zinc-finger</keyword>
<dbReference type="SUPFAM" id="SSF57667">
    <property type="entry name" value="beta-beta-alpha zinc fingers"/>
    <property type="match status" value="1"/>
</dbReference>
<keyword evidence="1" id="KW-0862">Zinc</keyword>
<evidence type="ECO:0000256" key="1">
    <source>
        <dbReference type="PROSITE-ProRule" id="PRU00042"/>
    </source>
</evidence>
<dbReference type="InterPro" id="IPR013087">
    <property type="entry name" value="Znf_C2H2_type"/>
</dbReference>
<dbReference type="EMBL" id="CAMAPF010001104">
    <property type="protein sequence ID" value="CAH9146447.1"/>
    <property type="molecule type" value="Genomic_DNA"/>
</dbReference>
<evidence type="ECO:0000313" key="5">
    <source>
        <dbReference type="Proteomes" id="UP001152523"/>
    </source>
</evidence>
<dbReference type="PANTHER" id="PTHR47593">
    <property type="entry name" value="ZINC FINGER PROTEIN 4-LIKE"/>
    <property type="match status" value="1"/>
</dbReference>
<dbReference type="PANTHER" id="PTHR47593:SF8">
    <property type="entry name" value="OS12G0581900 PROTEIN"/>
    <property type="match status" value="1"/>
</dbReference>
<feature type="domain" description="C2H2-type" evidence="3">
    <location>
        <begin position="87"/>
        <end position="114"/>
    </location>
</feature>
<dbReference type="InterPro" id="IPR036236">
    <property type="entry name" value="Znf_C2H2_sf"/>
</dbReference>
<evidence type="ECO:0000259" key="3">
    <source>
        <dbReference type="PROSITE" id="PS50157"/>
    </source>
</evidence>
<dbReference type="InterPro" id="IPR053266">
    <property type="entry name" value="Zinc_finger_protein_7"/>
</dbReference>